<name>A0A5D0U7K1_9ACTN</name>
<evidence type="ECO:0008006" key="3">
    <source>
        <dbReference type="Google" id="ProtNLM"/>
    </source>
</evidence>
<dbReference type="RefSeq" id="WP_148351286.1">
    <property type="nucleotide sequence ID" value="NZ_JBHSBF010000010.1"/>
</dbReference>
<dbReference type="AlphaFoldDB" id="A0A5D0U7K1"/>
<evidence type="ECO:0000313" key="1">
    <source>
        <dbReference type="EMBL" id="TYC13740.1"/>
    </source>
</evidence>
<organism evidence="1 2">
    <name type="scientific">Actinomadura syzygii</name>
    <dbReference type="NCBI Taxonomy" id="1427538"/>
    <lineage>
        <taxon>Bacteria</taxon>
        <taxon>Bacillati</taxon>
        <taxon>Actinomycetota</taxon>
        <taxon>Actinomycetes</taxon>
        <taxon>Streptosporangiales</taxon>
        <taxon>Thermomonosporaceae</taxon>
        <taxon>Actinomadura</taxon>
    </lineage>
</organism>
<reference evidence="1 2" key="1">
    <citation type="submission" date="2019-08" db="EMBL/GenBank/DDBJ databases">
        <title>Actinomadura sp. nov. CYP1-5 isolated from mountain soil.</title>
        <authorList>
            <person name="Songsumanus A."/>
            <person name="Kuncharoen N."/>
            <person name="Kudo T."/>
            <person name="Yuki M."/>
            <person name="Igarashi Y."/>
            <person name="Tanasupawat S."/>
        </authorList>
    </citation>
    <scope>NUCLEOTIDE SEQUENCE [LARGE SCALE GENOMIC DNA]</scope>
    <source>
        <strain evidence="1 2">GKU157</strain>
    </source>
</reference>
<protein>
    <recommendedName>
        <fullName evidence="3">Type IV toxin-antitoxin system AbiEi family antitoxin domain-containing protein</fullName>
    </recommendedName>
</protein>
<proteinExistence type="predicted"/>
<dbReference type="OrthoDB" id="3192636at2"/>
<gene>
    <name evidence="1" type="ORF">FXF65_18895</name>
</gene>
<keyword evidence="2" id="KW-1185">Reference proteome</keyword>
<dbReference type="Proteomes" id="UP000322634">
    <property type="component" value="Unassembled WGS sequence"/>
</dbReference>
<sequence length="200" mass="22662">MRQRDEEPRARLWRRAARQRGYFTAAQALEDGYSYQAQHFHVRRGNWIRVDRGVYRFREFDDLPTGENDHLVRWTLWSRDLAVVSHGTALGVHDLGTANPAEIHLTVPPGFRRRDPAVVVHHAELSPDEIEEHEGFRVTTPVRAIAESAADRLDQDAIDSAVAELLARGTATKGQLIRAAQHLGTRAELAVERALHTERA</sequence>
<dbReference type="EMBL" id="VSFF01000007">
    <property type="protein sequence ID" value="TYC13740.1"/>
    <property type="molecule type" value="Genomic_DNA"/>
</dbReference>
<evidence type="ECO:0000313" key="2">
    <source>
        <dbReference type="Proteomes" id="UP000322634"/>
    </source>
</evidence>
<comment type="caution">
    <text evidence="1">The sequence shown here is derived from an EMBL/GenBank/DDBJ whole genome shotgun (WGS) entry which is preliminary data.</text>
</comment>
<accession>A0A5D0U7K1</accession>